<name>A0ABW1UQB9_9LACO</name>
<evidence type="ECO:0000313" key="2">
    <source>
        <dbReference type="Proteomes" id="UP001596310"/>
    </source>
</evidence>
<gene>
    <name evidence="1" type="ORF">ACFQHW_10015</name>
</gene>
<dbReference type="RefSeq" id="WP_263853236.1">
    <property type="nucleotide sequence ID" value="NZ_JBHSSM010000022.1"/>
</dbReference>
<evidence type="ECO:0000313" key="1">
    <source>
        <dbReference type="EMBL" id="MFC6315896.1"/>
    </source>
</evidence>
<dbReference type="Proteomes" id="UP001596310">
    <property type="component" value="Unassembled WGS sequence"/>
</dbReference>
<sequence length="41" mass="4647">MNGVAEAGLLYALVAYRRRKQLRGARFKMQSAWFLSSGLTE</sequence>
<comment type="caution">
    <text evidence="1">The sequence shown here is derived from an EMBL/GenBank/DDBJ whole genome shotgun (WGS) entry which is preliminary data.</text>
</comment>
<accession>A0ABW1UQB9</accession>
<organism evidence="1 2">
    <name type="scientific">Lapidilactobacillus achengensis</name>
    <dbReference type="NCBI Taxonomy" id="2486000"/>
    <lineage>
        <taxon>Bacteria</taxon>
        <taxon>Bacillati</taxon>
        <taxon>Bacillota</taxon>
        <taxon>Bacilli</taxon>
        <taxon>Lactobacillales</taxon>
        <taxon>Lactobacillaceae</taxon>
        <taxon>Lapidilactobacillus</taxon>
    </lineage>
</organism>
<protein>
    <submittedName>
        <fullName evidence="1">Uncharacterized protein</fullName>
    </submittedName>
</protein>
<reference evidence="2" key="1">
    <citation type="journal article" date="2019" name="Int. J. Syst. Evol. Microbiol.">
        <title>The Global Catalogue of Microorganisms (GCM) 10K type strain sequencing project: providing services to taxonomists for standard genome sequencing and annotation.</title>
        <authorList>
            <consortium name="The Broad Institute Genomics Platform"/>
            <consortium name="The Broad Institute Genome Sequencing Center for Infectious Disease"/>
            <person name="Wu L."/>
            <person name="Ma J."/>
        </authorList>
    </citation>
    <scope>NUCLEOTIDE SEQUENCE [LARGE SCALE GENOMIC DNA]</scope>
    <source>
        <strain evidence="2">CCM 8897</strain>
    </source>
</reference>
<proteinExistence type="predicted"/>
<keyword evidence="2" id="KW-1185">Reference proteome</keyword>
<dbReference type="EMBL" id="JBHSSM010000022">
    <property type="protein sequence ID" value="MFC6315896.1"/>
    <property type="molecule type" value="Genomic_DNA"/>
</dbReference>